<dbReference type="Gene3D" id="1.10.260.40">
    <property type="entry name" value="lambda repressor-like DNA-binding domains"/>
    <property type="match status" value="1"/>
</dbReference>
<name>A0A7W7DC54_9ACTN</name>
<accession>A0A7W7DC54</accession>
<evidence type="ECO:0000313" key="2">
    <source>
        <dbReference type="EMBL" id="MBB4704114.1"/>
    </source>
</evidence>
<organism evidence="2 3">
    <name type="scientific">Sphaerisporangium siamense</name>
    <dbReference type="NCBI Taxonomy" id="795645"/>
    <lineage>
        <taxon>Bacteria</taxon>
        <taxon>Bacillati</taxon>
        <taxon>Actinomycetota</taxon>
        <taxon>Actinomycetes</taxon>
        <taxon>Streptosporangiales</taxon>
        <taxon>Streptosporangiaceae</taxon>
        <taxon>Sphaerisporangium</taxon>
    </lineage>
</organism>
<dbReference type="InterPro" id="IPR043917">
    <property type="entry name" value="DUF5753"/>
</dbReference>
<dbReference type="Pfam" id="PF19054">
    <property type="entry name" value="DUF5753"/>
    <property type="match status" value="1"/>
</dbReference>
<dbReference type="InterPro" id="IPR001387">
    <property type="entry name" value="Cro/C1-type_HTH"/>
</dbReference>
<dbReference type="AlphaFoldDB" id="A0A7W7DC54"/>
<feature type="domain" description="HTH cro/C1-type" evidence="1">
    <location>
        <begin position="21"/>
        <end position="75"/>
    </location>
</feature>
<comment type="caution">
    <text evidence="2">The sequence shown here is derived from an EMBL/GenBank/DDBJ whole genome shotgun (WGS) entry which is preliminary data.</text>
</comment>
<proteinExistence type="predicted"/>
<dbReference type="SMART" id="SM00530">
    <property type="entry name" value="HTH_XRE"/>
    <property type="match status" value="1"/>
</dbReference>
<dbReference type="PROSITE" id="PS50943">
    <property type="entry name" value="HTH_CROC1"/>
    <property type="match status" value="1"/>
</dbReference>
<dbReference type="CDD" id="cd00093">
    <property type="entry name" value="HTH_XRE"/>
    <property type="match status" value="1"/>
</dbReference>
<protein>
    <submittedName>
        <fullName evidence="2">Transcriptional regulator with XRE-family HTH domain</fullName>
    </submittedName>
</protein>
<sequence>MPNPIQINPDESPQARFAYELRRHRLQAGWTQLHLSQMLTVSVSMVGMLETSRRRPDRRFAEACDKIFRLDGVFVELWKQTRWESAPEHFRDFAAAEAQASVLQVWDPLLIPGLFQVEPYARRIFEDEPGIAAETVDQRVANRLQRQAMLTSKKAPMVYSLIDEGVLHRPLGGADIMSEQLAWLLKMAELPRVTIQIVPYTSWSTLGLQASFTVAEQRGTPHSAYVESAPRGLTIENRETIAALVGRFDALRAAALPQNLSLDIIKDVMAQWI</sequence>
<dbReference type="RefSeq" id="WP_184884959.1">
    <property type="nucleotide sequence ID" value="NZ_BOOV01000002.1"/>
</dbReference>
<keyword evidence="3" id="KW-1185">Reference proteome</keyword>
<dbReference type="InterPro" id="IPR010982">
    <property type="entry name" value="Lambda_DNA-bd_dom_sf"/>
</dbReference>
<evidence type="ECO:0000259" key="1">
    <source>
        <dbReference type="PROSITE" id="PS50943"/>
    </source>
</evidence>
<evidence type="ECO:0000313" key="3">
    <source>
        <dbReference type="Proteomes" id="UP000542210"/>
    </source>
</evidence>
<dbReference type="Pfam" id="PF13560">
    <property type="entry name" value="HTH_31"/>
    <property type="match status" value="1"/>
</dbReference>
<dbReference type="Proteomes" id="UP000542210">
    <property type="component" value="Unassembled WGS sequence"/>
</dbReference>
<dbReference type="EMBL" id="JACHND010000001">
    <property type="protein sequence ID" value="MBB4704114.1"/>
    <property type="molecule type" value="Genomic_DNA"/>
</dbReference>
<gene>
    <name evidence="2" type="ORF">BJ982_005658</name>
</gene>
<reference evidence="2 3" key="1">
    <citation type="submission" date="2020-08" db="EMBL/GenBank/DDBJ databases">
        <title>Sequencing the genomes of 1000 actinobacteria strains.</title>
        <authorList>
            <person name="Klenk H.-P."/>
        </authorList>
    </citation>
    <scope>NUCLEOTIDE SEQUENCE [LARGE SCALE GENOMIC DNA]</scope>
    <source>
        <strain evidence="2 3">DSM 45784</strain>
    </source>
</reference>
<dbReference type="SUPFAM" id="SSF47413">
    <property type="entry name" value="lambda repressor-like DNA-binding domains"/>
    <property type="match status" value="1"/>
</dbReference>
<dbReference type="GO" id="GO:0003677">
    <property type="term" value="F:DNA binding"/>
    <property type="evidence" value="ECO:0007669"/>
    <property type="project" value="InterPro"/>
</dbReference>